<dbReference type="InterPro" id="IPR000253">
    <property type="entry name" value="FHA_dom"/>
</dbReference>
<feature type="transmembrane region" description="Helical" evidence="1">
    <location>
        <begin position="135"/>
        <end position="153"/>
    </location>
</feature>
<keyword evidence="1" id="KW-0812">Transmembrane</keyword>
<organism evidence="3 4">
    <name type="scientific">Candidatus Desantisbacteria bacterium CG_4_10_14_0_8_um_filter_48_22</name>
    <dbReference type="NCBI Taxonomy" id="1974543"/>
    <lineage>
        <taxon>Bacteria</taxon>
        <taxon>Candidatus Desantisiibacteriota</taxon>
    </lineage>
</organism>
<dbReference type="PANTHER" id="PTHR23308">
    <property type="entry name" value="NUCLEAR INHIBITOR OF PROTEIN PHOSPHATASE-1"/>
    <property type="match status" value="1"/>
</dbReference>
<dbReference type="InterPro" id="IPR008984">
    <property type="entry name" value="SMAD_FHA_dom_sf"/>
</dbReference>
<keyword evidence="1" id="KW-1133">Transmembrane helix</keyword>
<reference evidence="4" key="1">
    <citation type="submission" date="2017-09" db="EMBL/GenBank/DDBJ databases">
        <title>Depth-based differentiation of microbial function through sediment-hosted aquifers and enrichment of novel symbionts in the deep terrestrial subsurface.</title>
        <authorList>
            <person name="Probst A.J."/>
            <person name="Ladd B."/>
            <person name="Jarett J.K."/>
            <person name="Geller-Mcgrath D.E."/>
            <person name="Sieber C.M.K."/>
            <person name="Emerson J.B."/>
            <person name="Anantharaman K."/>
            <person name="Thomas B.C."/>
            <person name="Malmstrom R."/>
            <person name="Stieglmeier M."/>
            <person name="Klingl A."/>
            <person name="Woyke T."/>
            <person name="Ryan C.M."/>
            <person name="Banfield J.F."/>
        </authorList>
    </citation>
    <scope>NUCLEOTIDE SEQUENCE [LARGE SCALE GENOMIC DNA]</scope>
</reference>
<dbReference type="Proteomes" id="UP000229307">
    <property type="component" value="Unassembled WGS sequence"/>
</dbReference>
<dbReference type="SMART" id="SM00240">
    <property type="entry name" value="FHA"/>
    <property type="match status" value="1"/>
</dbReference>
<gene>
    <name evidence="3" type="ORF">COY52_06295</name>
</gene>
<sequence>MARLTVMRGDKEGWVAELPQKEFTIGRDPTNDFIISDIAVSRKHAIIRFRSGKYSIQDYSVNGTKIGDKRIKKTVLEEGDKIEIGGTLFRFETEAPLRHLQKVKQPEPSSAVRETAEGTTVIKTPARASRSAQPFWYILLAVAAVSAAFYFSFKAPIKRISVFKTETAKILPFAPSAEHSSDPQYYFSMANRLYKEKGVNDSNLFFTIQYLRKGLELYTGGDSETVSFVTRKMADIGKELETKVKDEMFGAYQAFHLDNTQDCRAHLESVMRLVPDPSDPYHRSARAKLSALK</sequence>
<dbReference type="Gene3D" id="2.60.200.20">
    <property type="match status" value="1"/>
</dbReference>
<name>A0A2M7SB21_9BACT</name>
<dbReference type="InterPro" id="IPR050923">
    <property type="entry name" value="Cell_Proc_Reg/RNA_Proc"/>
</dbReference>
<evidence type="ECO:0000256" key="1">
    <source>
        <dbReference type="SAM" id="Phobius"/>
    </source>
</evidence>
<dbReference type="CDD" id="cd00060">
    <property type="entry name" value="FHA"/>
    <property type="match status" value="1"/>
</dbReference>
<proteinExistence type="predicted"/>
<dbReference type="EMBL" id="PFMR01000170">
    <property type="protein sequence ID" value="PIZ16708.1"/>
    <property type="molecule type" value="Genomic_DNA"/>
</dbReference>
<comment type="caution">
    <text evidence="3">The sequence shown here is derived from an EMBL/GenBank/DDBJ whole genome shotgun (WGS) entry which is preliminary data.</text>
</comment>
<keyword evidence="1" id="KW-0472">Membrane</keyword>
<dbReference type="SUPFAM" id="SSF49879">
    <property type="entry name" value="SMAD/FHA domain"/>
    <property type="match status" value="1"/>
</dbReference>
<evidence type="ECO:0000259" key="2">
    <source>
        <dbReference type="PROSITE" id="PS50006"/>
    </source>
</evidence>
<dbReference type="AlphaFoldDB" id="A0A2M7SB21"/>
<dbReference type="Pfam" id="PF00498">
    <property type="entry name" value="FHA"/>
    <property type="match status" value="1"/>
</dbReference>
<dbReference type="PROSITE" id="PS50006">
    <property type="entry name" value="FHA_DOMAIN"/>
    <property type="match status" value="1"/>
</dbReference>
<accession>A0A2M7SB21</accession>
<evidence type="ECO:0000313" key="3">
    <source>
        <dbReference type="EMBL" id="PIZ16708.1"/>
    </source>
</evidence>
<evidence type="ECO:0000313" key="4">
    <source>
        <dbReference type="Proteomes" id="UP000229307"/>
    </source>
</evidence>
<protein>
    <recommendedName>
        <fullName evidence="2">FHA domain-containing protein</fullName>
    </recommendedName>
</protein>
<feature type="domain" description="FHA" evidence="2">
    <location>
        <begin position="23"/>
        <end position="71"/>
    </location>
</feature>